<feature type="transmembrane region" description="Helical" evidence="4">
    <location>
        <begin position="26"/>
        <end position="48"/>
    </location>
</feature>
<feature type="domain" description="GGDEF" evidence="5">
    <location>
        <begin position="220"/>
        <end position="351"/>
    </location>
</feature>
<dbReference type="PANTHER" id="PTHR45138">
    <property type="entry name" value="REGULATORY COMPONENTS OF SENSORY TRANSDUCTION SYSTEM"/>
    <property type="match status" value="1"/>
</dbReference>
<keyword evidence="7" id="KW-1185">Reference proteome</keyword>
<keyword evidence="4" id="KW-1133">Transmembrane helix</keyword>
<evidence type="ECO:0000256" key="1">
    <source>
        <dbReference type="ARBA" id="ARBA00001946"/>
    </source>
</evidence>
<evidence type="ECO:0000256" key="4">
    <source>
        <dbReference type="SAM" id="Phobius"/>
    </source>
</evidence>
<dbReference type="InterPro" id="IPR043128">
    <property type="entry name" value="Rev_trsase/Diguanyl_cyclase"/>
</dbReference>
<dbReference type="Gene3D" id="3.30.70.270">
    <property type="match status" value="1"/>
</dbReference>
<dbReference type="InterPro" id="IPR050469">
    <property type="entry name" value="Diguanylate_Cyclase"/>
</dbReference>
<comment type="cofactor">
    <cofactor evidence="1">
        <name>Mg(2+)</name>
        <dbReference type="ChEBI" id="CHEBI:18420"/>
    </cofactor>
</comment>
<dbReference type="EMBL" id="SNZA01000003">
    <property type="protein sequence ID" value="TDR13159.1"/>
    <property type="molecule type" value="Genomic_DNA"/>
</dbReference>
<dbReference type="SUPFAM" id="SSF55073">
    <property type="entry name" value="Nucleotide cyclase"/>
    <property type="match status" value="1"/>
</dbReference>
<dbReference type="AlphaFoldDB" id="A0A4R6X5M9"/>
<dbReference type="GO" id="GO:1902201">
    <property type="term" value="P:negative regulation of bacterial-type flagellum-dependent cell motility"/>
    <property type="evidence" value="ECO:0007669"/>
    <property type="project" value="TreeGrafter"/>
</dbReference>
<evidence type="ECO:0000313" key="7">
    <source>
        <dbReference type="Proteomes" id="UP000295729"/>
    </source>
</evidence>
<comment type="caution">
    <text evidence="6">The sequence shown here is derived from an EMBL/GenBank/DDBJ whole genome shotgun (WGS) entry which is preliminary data.</text>
</comment>
<dbReference type="CDD" id="cd01949">
    <property type="entry name" value="GGDEF"/>
    <property type="match status" value="1"/>
</dbReference>
<evidence type="ECO:0000259" key="5">
    <source>
        <dbReference type="PROSITE" id="PS50887"/>
    </source>
</evidence>
<dbReference type="FunFam" id="3.30.70.270:FF:000001">
    <property type="entry name" value="Diguanylate cyclase domain protein"/>
    <property type="match status" value="1"/>
</dbReference>
<sequence>MAGTNIISTAFNNLRKRSHHIIDDEATTLQLININGLIAHVCFIFLFLVVDLPWLALVNVISVVAWAISIILTILHRYRESILLIALEISSHAAIATIELGIAAGFHLYLWPAVLLMCVIPARNNVASYVCLGMILFPLLLLNLFAPFEKSEYLSLYTPLFVFNLILASIPFIIIAAIVRLIYLHNVANMKQQAETDELTGLMNRRRGMEYLKSCAADSQPVCIALADIDHFKQINDRFGHQIGDNVLISLSKILKQRIKSPAASCRWGGEEFLFIFPTTELEQAAKLLHELCLEIPEMVKVQGVDRSITCSFGLIQIIENEPIHHAIARVDTFLYQAKDSGRFQVKSQEIHV</sequence>
<dbReference type="EC" id="2.7.7.65" evidence="2"/>
<feature type="transmembrane region" description="Helical" evidence="4">
    <location>
        <begin position="160"/>
        <end position="183"/>
    </location>
</feature>
<dbReference type="PROSITE" id="PS50887">
    <property type="entry name" value="GGDEF"/>
    <property type="match status" value="1"/>
</dbReference>
<organism evidence="6 7">
    <name type="scientific">Marinomonas communis</name>
    <dbReference type="NCBI Taxonomy" id="28254"/>
    <lineage>
        <taxon>Bacteria</taxon>
        <taxon>Pseudomonadati</taxon>
        <taxon>Pseudomonadota</taxon>
        <taxon>Gammaproteobacteria</taxon>
        <taxon>Oceanospirillales</taxon>
        <taxon>Oceanospirillaceae</taxon>
        <taxon>Marinomonas</taxon>
    </lineage>
</organism>
<dbReference type="NCBIfam" id="TIGR00254">
    <property type="entry name" value="GGDEF"/>
    <property type="match status" value="1"/>
</dbReference>
<accession>A0A4R6X5M9</accession>
<dbReference type="GO" id="GO:0052621">
    <property type="term" value="F:diguanylate cyclase activity"/>
    <property type="evidence" value="ECO:0007669"/>
    <property type="project" value="UniProtKB-EC"/>
</dbReference>
<dbReference type="Proteomes" id="UP000295729">
    <property type="component" value="Unassembled WGS sequence"/>
</dbReference>
<keyword evidence="4" id="KW-0472">Membrane</keyword>
<gene>
    <name evidence="6" type="ORF">C8D85_2033</name>
</gene>
<dbReference type="InterPro" id="IPR029787">
    <property type="entry name" value="Nucleotide_cyclase"/>
</dbReference>
<dbReference type="SMART" id="SM00267">
    <property type="entry name" value="GGDEF"/>
    <property type="match status" value="1"/>
</dbReference>
<dbReference type="RefSeq" id="WP_133562280.1">
    <property type="nucleotide sequence ID" value="NZ_SNZA01000003.1"/>
</dbReference>
<dbReference type="GO" id="GO:0005886">
    <property type="term" value="C:plasma membrane"/>
    <property type="evidence" value="ECO:0007669"/>
    <property type="project" value="TreeGrafter"/>
</dbReference>
<name>A0A4R6X5M9_9GAMM</name>
<feature type="transmembrane region" description="Helical" evidence="4">
    <location>
        <begin position="54"/>
        <end position="75"/>
    </location>
</feature>
<comment type="catalytic activity">
    <reaction evidence="3">
        <text>2 GTP = 3',3'-c-di-GMP + 2 diphosphate</text>
        <dbReference type="Rhea" id="RHEA:24898"/>
        <dbReference type="ChEBI" id="CHEBI:33019"/>
        <dbReference type="ChEBI" id="CHEBI:37565"/>
        <dbReference type="ChEBI" id="CHEBI:58805"/>
        <dbReference type="EC" id="2.7.7.65"/>
    </reaction>
</comment>
<dbReference type="Pfam" id="PF00990">
    <property type="entry name" value="GGDEF"/>
    <property type="match status" value="1"/>
</dbReference>
<dbReference type="PANTHER" id="PTHR45138:SF9">
    <property type="entry name" value="DIGUANYLATE CYCLASE DGCM-RELATED"/>
    <property type="match status" value="1"/>
</dbReference>
<evidence type="ECO:0000313" key="6">
    <source>
        <dbReference type="EMBL" id="TDR13159.1"/>
    </source>
</evidence>
<proteinExistence type="predicted"/>
<evidence type="ECO:0000256" key="2">
    <source>
        <dbReference type="ARBA" id="ARBA00012528"/>
    </source>
</evidence>
<protein>
    <recommendedName>
        <fullName evidence="2">diguanylate cyclase</fullName>
        <ecNumber evidence="2">2.7.7.65</ecNumber>
    </recommendedName>
</protein>
<dbReference type="GO" id="GO:0043709">
    <property type="term" value="P:cell adhesion involved in single-species biofilm formation"/>
    <property type="evidence" value="ECO:0007669"/>
    <property type="project" value="TreeGrafter"/>
</dbReference>
<dbReference type="InterPro" id="IPR000160">
    <property type="entry name" value="GGDEF_dom"/>
</dbReference>
<reference evidence="6 7" key="1">
    <citation type="submission" date="2019-03" db="EMBL/GenBank/DDBJ databases">
        <title>Genomic Encyclopedia of Type Strains, Phase IV (KMG-IV): sequencing the most valuable type-strain genomes for metagenomic binning, comparative biology and taxonomic classification.</title>
        <authorList>
            <person name="Goeker M."/>
        </authorList>
    </citation>
    <scope>NUCLEOTIDE SEQUENCE [LARGE SCALE GENOMIC DNA]</scope>
    <source>
        <strain evidence="6 7">DSM 5604</strain>
    </source>
</reference>
<dbReference type="OrthoDB" id="9759607at2"/>
<feature type="transmembrane region" description="Helical" evidence="4">
    <location>
        <begin position="126"/>
        <end position="148"/>
    </location>
</feature>
<keyword evidence="4" id="KW-0812">Transmembrane</keyword>
<evidence type="ECO:0000256" key="3">
    <source>
        <dbReference type="ARBA" id="ARBA00034247"/>
    </source>
</evidence>
<feature type="transmembrane region" description="Helical" evidence="4">
    <location>
        <begin position="82"/>
        <end position="106"/>
    </location>
</feature>